<evidence type="ECO:0000313" key="3">
    <source>
        <dbReference type="Proteomes" id="UP001356427"/>
    </source>
</evidence>
<feature type="compositionally biased region" description="Basic and acidic residues" evidence="1">
    <location>
        <begin position="40"/>
        <end position="50"/>
    </location>
</feature>
<evidence type="ECO:0000313" key="2">
    <source>
        <dbReference type="EMBL" id="KAK6320214.1"/>
    </source>
</evidence>
<keyword evidence="3" id="KW-1185">Reference proteome</keyword>
<proteinExistence type="predicted"/>
<sequence>MRHEWEEVDFYLVCEELGRQGHFFQGGESSRKLNASEGSIEGKGRDRQSDRQTGAGDSHKEDITALIVGLWCGHEKDRA</sequence>
<organism evidence="2 3">
    <name type="scientific">Coregonus suidteri</name>
    <dbReference type="NCBI Taxonomy" id="861788"/>
    <lineage>
        <taxon>Eukaryota</taxon>
        <taxon>Metazoa</taxon>
        <taxon>Chordata</taxon>
        <taxon>Craniata</taxon>
        <taxon>Vertebrata</taxon>
        <taxon>Euteleostomi</taxon>
        <taxon>Actinopterygii</taxon>
        <taxon>Neopterygii</taxon>
        <taxon>Teleostei</taxon>
        <taxon>Protacanthopterygii</taxon>
        <taxon>Salmoniformes</taxon>
        <taxon>Salmonidae</taxon>
        <taxon>Coregoninae</taxon>
        <taxon>Coregonus</taxon>
    </lineage>
</organism>
<protein>
    <submittedName>
        <fullName evidence="2">Uncharacterized protein</fullName>
    </submittedName>
</protein>
<accession>A0AAN8M208</accession>
<reference evidence="2 3" key="1">
    <citation type="submission" date="2021-04" db="EMBL/GenBank/DDBJ databases">
        <authorList>
            <person name="De Guttry C."/>
            <person name="Zahm M."/>
            <person name="Klopp C."/>
            <person name="Cabau C."/>
            <person name="Louis A."/>
            <person name="Berthelot C."/>
            <person name="Parey E."/>
            <person name="Roest Crollius H."/>
            <person name="Montfort J."/>
            <person name="Robinson-Rechavi M."/>
            <person name="Bucao C."/>
            <person name="Bouchez O."/>
            <person name="Gislard M."/>
            <person name="Lluch J."/>
            <person name="Milhes M."/>
            <person name="Lampietro C."/>
            <person name="Lopez Roques C."/>
            <person name="Donnadieu C."/>
            <person name="Braasch I."/>
            <person name="Desvignes T."/>
            <person name="Postlethwait J."/>
            <person name="Bobe J."/>
            <person name="Wedekind C."/>
            <person name="Guiguen Y."/>
        </authorList>
    </citation>
    <scope>NUCLEOTIDE SEQUENCE [LARGE SCALE GENOMIC DNA]</scope>
    <source>
        <strain evidence="2">Cs_M1</strain>
        <tissue evidence="2">Blood</tissue>
    </source>
</reference>
<comment type="caution">
    <text evidence="2">The sequence shown here is derived from an EMBL/GenBank/DDBJ whole genome shotgun (WGS) entry which is preliminary data.</text>
</comment>
<dbReference type="AlphaFoldDB" id="A0AAN8M208"/>
<dbReference type="EMBL" id="JAGTTL010000007">
    <property type="protein sequence ID" value="KAK6320214.1"/>
    <property type="molecule type" value="Genomic_DNA"/>
</dbReference>
<dbReference type="Proteomes" id="UP001356427">
    <property type="component" value="Unassembled WGS sequence"/>
</dbReference>
<name>A0AAN8M208_9TELE</name>
<feature type="region of interest" description="Disordered" evidence="1">
    <location>
        <begin position="23"/>
        <end position="60"/>
    </location>
</feature>
<evidence type="ECO:0000256" key="1">
    <source>
        <dbReference type="SAM" id="MobiDB-lite"/>
    </source>
</evidence>
<gene>
    <name evidence="2" type="ORF">J4Q44_G00093210</name>
</gene>